<dbReference type="EMBL" id="CAKLPY010000001">
    <property type="protein sequence ID" value="CAH0994237.1"/>
    <property type="molecule type" value="Genomic_DNA"/>
</dbReference>
<feature type="transmembrane region" description="Helical" evidence="1">
    <location>
        <begin position="93"/>
        <end position="110"/>
    </location>
</feature>
<keyword evidence="1" id="KW-1133">Transmembrane helix</keyword>
<keyword evidence="3" id="KW-1185">Reference proteome</keyword>
<evidence type="ECO:0000313" key="2">
    <source>
        <dbReference type="EMBL" id="CAH0994237.1"/>
    </source>
</evidence>
<dbReference type="Proteomes" id="UP000837932">
    <property type="component" value="Unassembled WGS sequence"/>
</dbReference>
<reference evidence="2" key="1">
    <citation type="submission" date="2021-12" db="EMBL/GenBank/DDBJ databases">
        <authorList>
            <person name="Rodrigo-Torres L."/>
            <person name="Arahal R. D."/>
            <person name="Lucena T."/>
        </authorList>
    </citation>
    <scope>NUCLEOTIDE SEQUENCE</scope>
    <source>
        <strain evidence="2">CECT 8858</strain>
    </source>
</reference>
<keyword evidence="1" id="KW-0472">Membrane</keyword>
<feature type="transmembrane region" description="Helical" evidence="1">
    <location>
        <begin position="7"/>
        <end position="27"/>
    </location>
</feature>
<proteinExistence type="predicted"/>
<comment type="caution">
    <text evidence="2">The sequence shown here is derived from an EMBL/GenBank/DDBJ whole genome shotgun (WGS) entry which is preliminary data.</text>
</comment>
<feature type="transmembrane region" description="Helical" evidence="1">
    <location>
        <begin position="39"/>
        <end position="57"/>
    </location>
</feature>
<sequence>MKKLSMHIFIILNSVLLIIYGLNLYEIYYDLENSYHDGWVYLTYIIVYNICLIIYYFSLKEYITQKKLLLFIILFQNLIAFIFKPLLIPIVGFLFNAILIICLIRLLYLGNQNQK</sequence>
<accession>A0ABN8ETK8</accession>
<evidence type="ECO:0000256" key="1">
    <source>
        <dbReference type="SAM" id="Phobius"/>
    </source>
</evidence>
<feature type="transmembrane region" description="Helical" evidence="1">
    <location>
        <begin position="69"/>
        <end position="87"/>
    </location>
</feature>
<organism evidence="2 3">
    <name type="scientific">Emticicia aquatica</name>
    <dbReference type="NCBI Taxonomy" id="1681835"/>
    <lineage>
        <taxon>Bacteria</taxon>
        <taxon>Pseudomonadati</taxon>
        <taxon>Bacteroidota</taxon>
        <taxon>Cytophagia</taxon>
        <taxon>Cytophagales</taxon>
        <taxon>Leadbetterellaceae</taxon>
        <taxon>Emticicia</taxon>
    </lineage>
</organism>
<name>A0ABN8ETK8_9BACT</name>
<evidence type="ECO:0000313" key="3">
    <source>
        <dbReference type="Proteomes" id="UP000837932"/>
    </source>
</evidence>
<protein>
    <submittedName>
        <fullName evidence="2">Uncharacterized protein</fullName>
    </submittedName>
</protein>
<keyword evidence="1" id="KW-0812">Transmembrane</keyword>
<gene>
    <name evidence="2" type="ORF">EMA8858_00346</name>
</gene>